<evidence type="ECO:0000256" key="1">
    <source>
        <dbReference type="SAM" id="MobiDB-lite"/>
    </source>
</evidence>
<keyword evidence="4" id="KW-1185">Reference proteome</keyword>
<evidence type="ECO:0000313" key="4">
    <source>
        <dbReference type="Proteomes" id="UP001153328"/>
    </source>
</evidence>
<proteinExistence type="predicted"/>
<feature type="region of interest" description="Disordered" evidence="1">
    <location>
        <begin position="33"/>
        <end position="53"/>
    </location>
</feature>
<sequence length="177" mass="19156">MRFMRRAALALTGAVLAGGLAIVTSVPASAATGQRTTAATSSSTRAGTASPAATSCPTEGQRFKYPDYATVYLVGPNHVVYYFPDASDYSGLWSSYSGIVTYSASVLNSCLTGQVHPMYAPDLVKVTGNPAVYIWDSYFGYYRWITSQSVFDKYGFSSSKIKTYDLVYPVGTSNYWD</sequence>
<evidence type="ECO:0000256" key="2">
    <source>
        <dbReference type="SAM" id="SignalP"/>
    </source>
</evidence>
<evidence type="ECO:0000313" key="3">
    <source>
        <dbReference type="EMBL" id="CAG7658519.1"/>
    </source>
</evidence>
<comment type="caution">
    <text evidence="3">The sequence shown here is derived from an EMBL/GenBank/DDBJ whole genome shotgun (WGS) entry which is preliminary data.</text>
</comment>
<name>A0A9W4H8X3_9ACTN</name>
<feature type="signal peptide" evidence="2">
    <location>
        <begin position="1"/>
        <end position="30"/>
    </location>
</feature>
<feature type="chain" id="PRO_5040767063" evidence="2">
    <location>
        <begin position="31"/>
        <end position="177"/>
    </location>
</feature>
<dbReference type="InterPro" id="IPR006311">
    <property type="entry name" value="TAT_signal"/>
</dbReference>
<dbReference type="AlphaFoldDB" id="A0A9W4H8X3"/>
<dbReference type="PROSITE" id="PS51318">
    <property type="entry name" value="TAT"/>
    <property type="match status" value="1"/>
</dbReference>
<accession>A0A9W4H8X3</accession>
<organism evidence="3 4">
    <name type="scientific">Actinacidiphila bryophytorum</name>
    <dbReference type="NCBI Taxonomy" id="1436133"/>
    <lineage>
        <taxon>Bacteria</taxon>
        <taxon>Bacillati</taxon>
        <taxon>Actinomycetota</taxon>
        <taxon>Actinomycetes</taxon>
        <taxon>Kitasatosporales</taxon>
        <taxon>Streptomycetaceae</taxon>
        <taxon>Actinacidiphila</taxon>
    </lineage>
</organism>
<dbReference type="Proteomes" id="UP001153328">
    <property type="component" value="Unassembled WGS sequence"/>
</dbReference>
<keyword evidence="2" id="KW-0732">Signal</keyword>
<reference evidence="3" key="1">
    <citation type="submission" date="2021-06" db="EMBL/GenBank/DDBJ databases">
        <authorList>
            <person name="Arsene-Ploetze F."/>
        </authorList>
    </citation>
    <scope>NUCLEOTIDE SEQUENCE</scope>
    <source>
        <strain evidence="3">SBRY1</strain>
    </source>
</reference>
<gene>
    <name evidence="3" type="ORF">SBRY_90291</name>
</gene>
<protein>
    <submittedName>
        <fullName evidence="3">Uncharacterized protein</fullName>
    </submittedName>
</protein>
<dbReference type="EMBL" id="CAJVAX010000023">
    <property type="protein sequence ID" value="CAG7658519.1"/>
    <property type="molecule type" value="Genomic_DNA"/>
</dbReference>